<protein>
    <recommendedName>
        <fullName evidence="3">Origin recognition complex subunit 4</fullName>
    </recommendedName>
</protein>
<keyword evidence="4" id="KW-0235">DNA replication</keyword>
<evidence type="ECO:0000256" key="1">
    <source>
        <dbReference type="ARBA" id="ARBA00004123"/>
    </source>
</evidence>
<comment type="subcellular location">
    <subcellularLocation>
        <location evidence="1">Nucleus</location>
    </subcellularLocation>
</comment>
<dbReference type="GO" id="GO:0003688">
    <property type="term" value="F:DNA replication origin binding"/>
    <property type="evidence" value="ECO:0007669"/>
    <property type="project" value="TreeGrafter"/>
</dbReference>
<evidence type="ECO:0000256" key="4">
    <source>
        <dbReference type="ARBA" id="ARBA00022705"/>
    </source>
</evidence>
<dbReference type="PANTHER" id="PTHR12087">
    <property type="entry name" value="ORIGIN RECOGNITION COMPLEX SUBUNIT 4"/>
    <property type="match status" value="1"/>
</dbReference>
<dbReference type="Pfam" id="PF14629">
    <property type="entry name" value="ORC4_C"/>
    <property type="match status" value="1"/>
</dbReference>
<proteinExistence type="inferred from homology"/>
<dbReference type="Gene3D" id="3.40.50.300">
    <property type="entry name" value="P-loop containing nucleotide triphosphate hydrolases"/>
    <property type="match status" value="1"/>
</dbReference>
<evidence type="ECO:0000256" key="6">
    <source>
        <dbReference type="ARBA" id="ARBA00023242"/>
    </source>
</evidence>
<accession>A0A7D9H4Z7</accession>
<dbReference type="InterPro" id="IPR041664">
    <property type="entry name" value="AAA_16"/>
</dbReference>
<dbReference type="InterPro" id="IPR027417">
    <property type="entry name" value="P-loop_NTPase"/>
</dbReference>
<feature type="domain" description="AAA+ ATPase" evidence="7">
    <location>
        <begin position="59"/>
        <end position="293"/>
    </location>
</feature>
<evidence type="ECO:0000259" key="7">
    <source>
        <dbReference type="SMART" id="SM00382"/>
    </source>
</evidence>
<dbReference type="CDD" id="cd00009">
    <property type="entry name" value="AAA"/>
    <property type="match status" value="1"/>
</dbReference>
<dbReference type="GO" id="GO:0005664">
    <property type="term" value="C:nuclear origin of replication recognition complex"/>
    <property type="evidence" value="ECO:0007669"/>
    <property type="project" value="TreeGrafter"/>
</dbReference>
<dbReference type="InterPro" id="IPR003593">
    <property type="entry name" value="AAA+_ATPase"/>
</dbReference>
<evidence type="ECO:0000313" key="9">
    <source>
        <dbReference type="Proteomes" id="UP000478008"/>
    </source>
</evidence>
<keyword evidence="9" id="KW-1185">Reference proteome</keyword>
<evidence type="ECO:0000256" key="2">
    <source>
        <dbReference type="ARBA" id="ARBA00005334"/>
    </source>
</evidence>
<name>A0A7D9H4Z7_DEKBR</name>
<organism evidence="8 9">
    <name type="scientific">Dekkera bruxellensis</name>
    <name type="common">Brettanomyces custersii</name>
    <dbReference type="NCBI Taxonomy" id="5007"/>
    <lineage>
        <taxon>Eukaryota</taxon>
        <taxon>Fungi</taxon>
        <taxon>Dikarya</taxon>
        <taxon>Ascomycota</taxon>
        <taxon>Saccharomycotina</taxon>
        <taxon>Pichiomycetes</taxon>
        <taxon>Pichiales</taxon>
        <taxon>Pichiaceae</taxon>
        <taxon>Brettanomyces</taxon>
    </lineage>
</organism>
<comment type="similarity">
    <text evidence="2">Belongs to the ORC4 family.</text>
</comment>
<dbReference type="AlphaFoldDB" id="A0A7D9H4Z7"/>
<dbReference type="SUPFAM" id="SSF52540">
    <property type="entry name" value="P-loop containing nucleoside triphosphate hydrolases"/>
    <property type="match status" value="1"/>
</dbReference>
<gene>
    <name evidence="8" type="ORF">DEBR0S8_01024G</name>
</gene>
<evidence type="ECO:0000256" key="5">
    <source>
        <dbReference type="ARBA" id="ARBA00023125"/>
    </source>
</evidence>
<dbReference type="InterPro" id="IPR016527">
    <property type="entry name" value="ORC4"/>
</dbReference>
<dbReference type="Pfam" id="PF13191">
    <property type="entry name" value="AAA_16"/>
    <property type="match status" value="1"/>
</dbReference>
<dbReference type="Proteomes" id="UP000478008">
    <property type="component" value="Unassembled WGS sequence"/>
</dbReference>
<reference evidence="8 9" key="1">
    <citation type="submission" date="2019-07" db="EMBL/GenBank/DDBJ databases">
        <authorList>
            <person name="Friedrich A."/>
            <person name="Schacherer J."/>
        </authorList>
    </citation>
    <scope>NUCLEOTIDE SEQUENCE [LARGE SCALE GENOMIC DNA]</scope>
</reference>
<evidence type="ECO:0000313" key="8">
    <source>
        <dbReference type="EMBL" id="VUG20407.1"/>
    </source>
</evidence>
<dbReference type="EMBL" id="CABFWN010000008">
    <property type="protein sequence ID" value="VUG20407.1"/>
    <property type="molecule type" value="Genomic_DNA"/>
</dbReference>
<dbReference type="GO" id="GO:0006270">
    <property type="term" value="P:DNA replication initiation"/>
    <property type="evidence" value="ECO:0007669"/>
    <property type="project" value="TreeGrafter"/>
</dbReference>
<dbReference type="InterPro" id="IPR032705">
    <property type="entry name" value="ORC4_C"/>
</dbReference>
<evidence type="ECO:0000256" key="3">
    <source>
        <dbReference type="ARBA" id="ARBA00019083"/>
    </source>
</evidence>
<dbReference type="SMART" id="SM00382">
    <property type="entry name" value="AAA"/>
    <property type="match status" value="1"/>
</dbReference>
<sequence length="537" mass="60509">MSKDDSKFLFTYEKVLKDQVLRKLSAKSSGSKSHVDLYGLKDEQTEIYKILENTVKYHEGKSVLIVGPRGVGKTTLVNNCLLDLDRKYGGAFLVIHLSGLFERDDKAAIREIARQFDWIMGAKSIKSRLSERYDDFEDGKRGDYEVIDENLQAQGNEQSAGFEKVSANATMNTIMSLLDTSKLEDGGDPAYNEDDEKAGVLSEQIPIIFVIDEIDKYAGDSKQTLLYNLFDMAQSSSTPASGESQNGQKMNPKAAGSALTVIGVTTKATMREQLEKRVRSRFSQRVLQINKLRTLTEFSKCVYTMLKIEKQPGEPELEKCIDEYNKRIENLVFQNGNAVRKAVVENFYTIKDLNALKNSLAVVVRYGLFDRKSQSFDPENGGLELYNNRNLAVLDSLSELELKLLISCARVKAKSSSDRINFNVAWEEYIKVASSRMKTLNTHLETMGVSFGSNGGEGSFMRSRELMLSCWEMLARAGAIGEPMRQINGINASSYTGGEFNRVYACDLELNEIMKHFKEDRFGEATDYSWVESWCRI</sequence>
<keyword evidence="6" id="KW-0539">Nucleus</keyword>
<dbReference type="PANTHER" id="PTHR12087:SF0">
    <property type="entry name" value="ORIGIN RECOGNITION COMPLEX SUBUNIT 4"/>
    <property type="match status" value="1"/>
</dbReference>
<keyword evidence="5" id="KW-0238">DNA-binding</keyword>